<proteinExistence type="predicted"/>
<sequence length="52" mass="5723">MIEFLVENPIVLVPLLLIIAVFLFAVIKKLLKLLAIATIAGVLYVLLVDYLG</sequence>
<protein>
    <submittedName>
        <fullName evidence="2">Uncharacterized protein</fullName>
    </submittedName>
</protein>
<keyword evidence="1" id="KW-1133">Transmembrane helix</keyword>
<reference evidence="2" key="1">
    <citation type="submission" date="2018-05" db="EMBL/GenBank/DDBJ databases">
        <authorList>
            <person name="Lanie J.A."/>
            <person name="Ng W.-L."/>
            <person name="Kazmierczak K.M."/>
            <person name="Andrzejewski T.M."/>
            <person name="Davidsen T.M."/>
            <person name="Wayne K.J."/>
            <person name="Tettelin H."/>
            <person name="Glass J.I."/>
            <person name="Rusch D."/>
            <person name="Podicherti R."/>
            <person name="Tsui H.-C.T."/>
            <person name="Winkler M.E."/>
        </authorList>
    </citation>
    <scope>NUCLEOTIDE SEQUENCE</scope>
</reference>
<keyword evidence="1" id="KW-0812">Transmembrane</keyword>
<accession>A0A381QKP1</accession>
<organism evidence="2">
    <name type="scientific">marine metagenome</name>
    <dbReference type="NCBI Taxonomy" id="408172"/>
    <lineage>
        <taxon>unclassified sequences</taxon>
        <taxon>metagenomes</taxon>
        <taxon>ecological metagenomes</taxon>
    </lineage>
</organism>
<dbReference type="AlphaFoldDB" id="A0A381QKP1"/>
<gene>
    <name evidence="2" type="ORF">METZ01_LOCUS32766</name>
</gene>
<feature type="transmembrane region" description="Helical" evidence="1">
    <location>
        <begin position="6"/>
        <end position="26"/>
    </location>
</feature>
<name>A0A381QKP1_9ZZZZ</name>
<keyword evidence="1" id="KW-0472">Membrane</keyword>
<evidence type="ECO:0000313" key="2">
    <source>
        <dbReference type="EMBL" id="SUZ79912.1"/>
    </source>
</evidence>
<evidence type="ECO:0000256" key="1">
    <source>
        <dbReference type="SAM" id="Phobius"/>
    </source>
</evidence>
<feature type="transmembrane region" description="Helical" evidence="1">
    <location>
        <begin position="33"/>
        <end position="51"/>
    </location>
</feature>
<dbReference type="EMBL" id="UINC01001405">
    <property type="protein sequence ID" value="SUZ79912.1"/>
    <property type="molecule type" value="Genomic_DNA"/>
</dbReference>